<accession>A0A2N5SBE0</accession>
<evidence type="ECO:0000313" key="1">
    <source>
        <dbReference type="EMBL" id="PLW10522.1"/>
    </source>
</evidence>
<dbReference type="Proteomes" id="UP000235392">
    <property type="component" value="Unassembled WGS sequence"/>
</dbReference>
<organism evidence="1 2">
    <name type="scientific">Puccinia coronata f. sp. avenae</name>
    <dbReference type="NCBI Taxonomy" id="200324"/>
    <lineage>
        <taxon>Eukaryota</taxon>
        <taxon>Fungi</taxon>
        <taxon>Dikarya</taxon>
        <taxon>Basidiomycota</taxon>
        <taxon>Pucciniomycotina</taxon>
        <taxon>Pucciniomycetes</taxon>
        <taxon>Pucciniales</taxon>
        <taxon>Pucciniaceae</taxon>
        <taxon>Puccinia</taxon>
    </lineage>
</organism>
<gene>
    <name evidence="1" type="ORF">PCASD_16652</name>
</gene>
<sequence length="94" mass="11005">MTQRQEPWNPFEDHTSYHNPSKCIRIYPTELMIKIRTNSNCIHCILPNLNLPARQMMFNGNDARIWTVINLNSRTITSSLGVYLQDSLRESILQ</sequence>
<protein>
    <submittedName>
        <fullName evidence="1">Uncharacterized protein</fullName>
    </submittedName>
</protein>
<evidence type="ECO:0000313" key="2">
    <source>
        <dbReference type="Proteomes" id="UP000235392"/>
    </source>
</evidence>
<comment type="caution">
    <text evidence="1">The sequence shown here is derived from an EMBL/GenBank/DDBJ whole genome shotgun (WGS) entry which is preliminary data.</text>
</comment>
<reference evidence="1 2" key="1">
    <citation type="submission" date="2017-11" db="EMBL/GenBank/DDBJ databases">
        <title>De novo assembly and phasing of dikaryotic genomes from two isolates of Puccinia coronata f. sp. avenae, the causal agent of oat crown rust.</title>
        <authorList>
            <person name="Miller M.E."/>
            <person name="Zhang Y."/>
            <person name="Omidvar V."/>
            <person name="Sperschneider J."/>
            <person name="Schwessinger B."/>
            <person name="Raley C."/>
            <person name="Palmer J.M."/>
            <person name="Garnica D."/>
            <person name="Upadhyaya N."/>
            <person name="Rathjen J."/>
            <person name="Taylor J.M."/>
            <person name="Park R.F."/>
            <person name="Dodds P.N."/>
            <person name="Hirsch C.D."/>
            <person name="Kianian S.F."/>
            <person name="Figueroa M."/>
        </authorList>
    </citation>
    <scope>NUCLEOTIDE SEQUENCE [LARGE SCALE GENOMIC DNA]</scope>
    <source>
        <strain evidence="1">12SD80</strain>
    </source>
</reference>
<proteinExistence type="predicted"/>
<dbReference type="EMBL" id="PGCI01000960">
    <property type="protein sequence ID" value="PLW10522.1"/>
    <property type="molecule type" value="Genomic_DNA"/>
</dbReference>
<name>A0A2N5SBE0_9BASI</name>
<dbReference type="AlphaFoldDB" id="A0A2N5SBE0"/>